<feature type="compositionally biased region" description="Low complexity" evidence="1">
    <location>
        <begin position="18"/>
        <end position="28"/>
    </location>
</feature>
<proteinExistence type="predicted"/>
<name>A0A6D2KRP8_9BRAS</name>
<dbReference type="AlphaFoldDB" id="A0A6D2KRP8"/>
<reference evidence="2" key="1">
    <citation type="submission" date="2020-01" db="EMBL/GenBank/DDBJ databases">
        <authorList>
            <person name="Mishra B."/>
        </authorList>
    </citation>
    <scope>NUCLEOTIDE SEQUENCE [LARGE SCALE GENOMIC DNA]</scope>
</reference>
<evidence type="ECO:0000313" key="3">
    <source>
        <dbReference type="Proteomes" id="UP000467841"/>
    </source>
</evidence>
<feature type="region of interest" description="Disordered" evidence="1">
    <location>
        <begin position="1"/>
        <end position="78"/>
    </location>
</feature>
<feature type="compositionally biased region" description="Basic and acidic residues" evidence="1">
    <location>
        <begin position="39"/>
        <end position="57"/>
    </location>
</feature>
<organism evidence="2 3">
    <name type="scientific">Microthlaspi erraticum</name>
    <dbReference type="NCBI Taxonomy" id="1685480"/>
    <lineage>
        <taxon>Eukaryota</taxon>
        <taxon>Viridiplantae</taxon>
        <taxon>Streptophyta</taxon>
        <taxon>Embryophyta</taxon>
        <taxon>Tracheophyta</taxon>
        <taxon>Spermatophyta</taxon>
        <taxon>Magnoliopsida</taxon>
        <taxon>eudicotyledons</taxon>
        <taxon>Gunneridae</taxon>
        <taxon>Pentapetalae</taxon>
        <taxon>rosids</taxon>
        <taxon>malvids</taxon>
        <taxon>Brassicales</taxon>
        <taxon>Brassicaceae</taxon>
        <taxon>Coluteocarpeae</taxon>
        <taxon>Microthlaspi</taxon>
    </lineage>
</organism>
<dbReference type="EMBL" id="CACVBM020001604">
    <property type="protein sequence ID" value="CAA7054995.1"/>
    <property type="molecule type" value="Genomic_DNA"/>
</dbReference>
<evidence type="ECO:0000313" key="2">
    <source>
        <dbReference type="EMBL" id="CAA7054995.1"/>
    </source>
</evidence>
<protein>
    <submittedName>
        <fullName evidence="2">Uncharacterized protein</fullName>
    </submittedName>
</protein>
<dbReference type="Proteomes" id="UP000467841">
    <property type="component" value="Unassembled WGS sequence"/>
</dbReference>
<keyword evidence="3" id="KW-1185">Reference proteome</keyword>
<gene>
    <name evidence="2" type="ORF">MERR_LOCUS42231</name>
</gene>
<sequence>MAKVKNASGRQYESYRGPPEQAQVQPEQPTEDSTMNEAEDPRSEDHEVQEQEKSHDGNEEETGNEFGMLISLGMRLRM</sequence>
<accession>A0A6D2KRP8</accession>
<comment type="caution">
    <text evidence="2">The sequence shown here is derived from an EMBL/GenBank/DDBJ whole genome shotgun (WGS) entry which is preliminary data.</text>
</comment>
<evidence type="ECO:0000256" key="1">
    <source>
        <dbReference type="SAM" id="MobiDB-lite"/>
    </source>
</evidence>